<gene>
    <name evidence="2" type="ORF">GGR38_000588</name>
</gene>
<dbReference type="GO" id="GO:0016787">
    <property type="term" value="F:hydrolase activity"/>
    <property type="evidence" value="ECO:0007669"/>
    <property type="project" value="InterPro"/>
</dbReference>
<organism evidence="2 3">
    <name type="scientific">Novosphingobium sediminicola</name>
    <dbReference type="NCBI Taxonomy" id="563162"/>
    <lineage>
        <taxon>Bacteria</taxon>
        <taxon>Pseudomonadati</taxon>
        <taxon>Pseudomonadota</taxon>
        <taxon>Alphaproteobacteria</taxon>
        <taxon>Sphingomonadales</taxon>
        <taxon>Sphingomonadaceae</taxon>
        <taxon>Novosphingobium</taxon>
    </lineage>
</organism>
<proteinExistence type="predicted"/>
<dbReference type="AlphaFoldDB" id="A0A7W6CIG5"/>
<evidence type="ECO:0000259" key="1">
    <source>
        <dbReference type="Pfam" id="PF06439"/>
    </source>
</evidence>
<evidence type="ECO:0000313" key="2">
    <source>
        <dbReference type="EMBL" id="MBB3953661.1"/>
    </source>
</evidence>
<sequence length="141" mass="15879">MAAPFKIKALRNEAGEVIGMQADTPEDSQEPLQPEQLARLSYAADVQDFLKAWKWGEWNEMKIRVVGAMPVITTWVNGVKIAELNTATMQAPDYDPNAILGLLGTRGHIALEVHDNDPIFKDSRWGHGGQCRWRNIRIKEL</sequence>
<name>A0A7W6CIG5_9SPHN</name>
<reference evidence="2 3" key="1">
    <citation type="submission" date="2020-08" db="EMBL/GenBank/DDBJ databases">
        <title>Genomic Encyclopedia of Type Strains, Phase IV (KMG-IV): sequencing the most valuable type-strain genomes for metagenomic binning, comparative biology and taxonomic classification.</title>
        <authorList>
            <person name="Goeker M."/>
        </authorList>
    </citation>
    <scope>NUCLEOTIDE SEQUENCE [LARGE SCALE GENOMIC DNA]</scope>
    <source>
        <strain evidence="2 3">DSM 27057</strain>
    </source>
</reference>
<dbReference type="InterPro" id="IPR010496">
    <property type="entry name" value="AL/BT2_dom"/>
</dbReference>
<protein>
    <recommendedName>
        <fullName evidence="1">3-keto-alpha-glucoside-1,2-lyase/3-keto-2-hydroxy-glucal hydratase domain-containing protein</fullName>
    </recommendedName>
</protein>
<feature type="domain" description="3-keto-alpha-glucoside-1,2-lyase/3-keto-2-hydroxy-glucal hydratase" evidence="1">
    <location>
        <begin position="47"/>
        <end position="139"/>
    </location>
</feature>
<accession>A0A7W6CIG5</accession>
<dbReference type="RefSeq" id="WP_281379352.1">
    <property type="nucleotide sequence ID" value="NZ_JACIDX010000002.1"/>
</dbReference>
<dbReference type="Gene3D" id="2.60.120.560">
    <property type="entry name" value="Exo-inulinase, domain 1"/>
    <property type="match status" value="1"/>
</dbReference>
<dbReference type="Proteomes" id="UP000548867">
    <property type="component" value="Unassembled WGS sequence"/>
</dbReference>
<dbReference type="EMBL" id="JACIDX010000002">
    <property type="protein sequence ID" value="MBB3953661.1"/>
    <property type="molecule type" value="Genomic_DNA"/>
</dbReference>
<comment type="caution">
    <text evidence="2">The sequence shown here is derived from an EMBL/GenBank/DDBJ whole genome shotgun (WGS) entry which is preliminary data.</text>
</comment>
<dbReference type="Pfam" id="PF06439">
    <property type="entry name" value="3keto-disac_hyd"/>
    <property type="match status" value="1"/>
</dbReference>
<keyword evidence="3" id="KW-1185">Reference proteome</keyword>
<evidence type="ECO:0000313" key="3">
    <source>
        <dbReference type="Proteomes" id="UP000548867"/>
    </source>
</evidence>